<sequence>MLRCYRCDLHIHTCLSPCADLTMSPKRIVKKARVKKLDIIGITDHNSAENVQATINAASMNNIIVWAGMEITSAEEAHLIALCDSIEAALKLQKQVYDALIPGENNEELFGKQIIVDEFDEIKGYNRRLLIGATTLTIEQIAKAVHDNSGVLVASHVDRESYSIIGQLGFIPQNLCLDAVEISPNMTIKEAERKIPETTKYPMITSSDAHFLKEIGNATTSFLLNQPTIKELHMALHHKAGRKIILES</sequence>
<organism evidence="2 3">
    <name type="scientific">candidate division WOR-3 bacterium RBG_13_43_14</name>
    <dbReference type="NCBI Taxonomy" id="1802590"/>
    <lineage>
        <taxon>Bacteria</taxon>
        <taxon>Bacteria division WOR-3</taxon>
    </lineage>
</organism>
<dbReference type="SUPFAM" id="SSF89550">
    <property type="entry name" value="PHP domain-like"/>
    <property type="match status" value="1"/>
</dbReference>
<dbReference type="Pfam" id="PF13263">
    <property type="entry name" value="PHP_C"/>
    <property type="match status" value="1"/>
</dbReference>
<dbReference type="Proteomes" id="UP000177025">
    <property type="component" value="Unassembled WGS sequence"/>
</dbReference>
<comment type="caution">
    <text evidence="2">The sequence shown here is derived from an EMBL/GenBank/DDBJ whole genome shotgun (WGS) entry which is preliminary data.</text>
</comment>
<dbReference type="PANTHER" id="PTHR42924:SF3">
    <property type="entry name" value="POLYMERASE_HISTIDINOL PHOSPHATASE N-TERMINAL DOMAIN-CONTAINING PROTEIN"/>
    <property type="match status" value="1"/>
</dbReference>
<reference evidence="2 3" key="1">
    <citation type="journal article" date="2016" name="Nat. Commun.">
        <title>Thousands of microbial genomes shed light on interconnected biogeochemical processes in an aquifer system.</title>
        <authorList>
            <person name="Anantharaman K."/>
            <person name="Brown C.T."/>
            <person name="Hug L.A."/>
            <person name="Sharon I."/>
            <person name="Castelle C.J."/>
            <person name="Probst A.J."/>
            <person name="Thomas B.C."/>
            <person name="Singh A."/>
            <person name="Wilkins M.J."/>
            <person name="Karaoz U."/>
            <person name="Brodie E.L."/>
            <person name="Williams K.H."/>
            <person name="Hubbard S.S."/>
            <person name="Banfield J.F."/>
        </authorList>
    </citation>
    <scope>NUCLEOTIDE SEQUENCE [LARGE SCALE GENOMIC DNA]</scope>
</reference>
<proteinExistence type="predicted"/>
<feature type="domain" description="Polymerase/histidinol phosphatase N-terminal" evidence="1">
    <location>
        <begin position="7"/>
        <end position="75"/>
    </location>
</feature>
<name>A0A1F4U6S9_UNCW3</name>
<dbReference type="InterPro" id="IPR052018">
    <property type="entry name" value="PHP_domain"/>
</dbReference>
<accession>A0A1F4U6S9</accession>
<dbReference type="InterPro" id="IPR004013">
    <property type="entry name" value="PHP_dom"/>
</dbReference>
<dbReference type="GO" id="GO:0035312">
    <property type="term" value="F:5'-3' DNA exonuclease activity"/>
    <property type="evidence" value="ECO:0007669"/>
    <property type="project" value="TreeGrafter"/>
</dbReference>
<evidence type="ECO:0000313" key="3">
    <source>
        <dbReference type="Proteomes" id="UP000177025"/>
    </source>
</evidence>
<dbReference type="EMBL" id="MEUM01000123">
    <property type="protein sequence ID" value="OGC40666.1"/>
    <property type="molecule type" value="Genomic_DNA"/>
</dbReference>
<dbReference type="InterPro" id="IPR016195">
    <property type="entry name" value="Pol/histidinol_Pase-like"/>
</dbReference>
<dbReference type="Pfam" id="PF02811">
    <property type="entry name" value="PHP"/>
    <property type="match status" value="1"/>
</dbReference>
<evidence type="ECO:0000313" key="2">
    <source>
        <dbReference type="EMBL" id="OGC40666.1"/>
    </source>
</evidence>
<dbReference type="CDD" id="cd07432">
    <property type="entry name" value="PHP_HisPPase"/>
    <property type="match status" value="1"/>
</dbReference>
<dbReference type="GO" id="GO:0004534">
    <property type="term" value="F:5'-3' RNA exonuclease activity"/>
    <property type="evidence" value="ECO:0007669"/>
    <property type="project" value="TreeGrafter"/>
</dbReference>
<dbReference type="Gene3D" id="3.20.20.140">
    <property type="entry name" value="Metal-dependent hydrolases"/>
    <property type="match status" value="1"/>
</dbReference>
<dbReference type="InterPro" id="IPR003141">
    <property type="entry name" value="Pol/His_phosphatase_N"/>
</dbReference>
<dbReference type="SMART" id="SM00481">
    <property type="entry name" value="POLIIIAc"/>
    <property type="match status" value="1"/>
</dbReference>
<dbReference type="PANTHER" id="PTHR42924">
    <property type="entry name" value="EXONUCLEASE"/>
    <property type="match status" value="1"/>
</dbReference>
<dbReference type="AlphaFoldDB" id="A0A1F4U6S9"/>
<evidence type="ECO:0000259" key="1">
    <source>
        <dbReference type="SMART" id="SM00481"/>
    </source>
</evidence>
<gene>
    <name evidence="2" type="ORF">A2Y85_00630</name>
</gene>
<protein>
    <recommendedName>
        <fullName evidence="1">Polymerase/histidinol phosphatase N-terminal domain-containing protein</fullName>
    </recommendedName>
</protein>